<dbReference type="PROSITE" id="PS51257">
    <property type="entry name" value="PROKAR_LIPOPROTEIN"/>
    <property type="match status" value="1"/>
</dbReference>
<protein>
    <submittedName>
        <fullName evidence="2">DUF4247 domain-containing protein</fullName>
    </submittedName>
</protein>
<feature type="chain" id="PRO_5046477806" evidence="1">
    <location>
        <begin position="21"/>
        <end position="215"/>
    </location>
</feature>
<dbReference type="Proteomes" id="UP001595989">
    <property type="component" value="Unassembled WGS sequence"/>
</dbReference>
<comment type="caution">
    <text evidence="2">The sequence shown here is derived from an EMBL/GenBank/DDBJ whole genome shotgun (WGS) entry which is preliminary data.</text>
</comment>
<proteinExistence type="predicted"/>
<name>A0ABV9DE65_9BACI</name>
<dbReference type="Pfam" id="PF14042">
    <property type="entry name" value="DUF4247"/>
    <property type="match status" value="1"/>
</dbReference>
<sequence>MTRKWSVLISLLFISLFAAGCAPFLDRGMQDTDITADDVPQEPSREELESKIKSNTSKEIDDIIQANFTLLDVVAGEGNREANIYATTAFTLPQLESALTAAMEPEKRSEVKDNRQILIYPEHFVTLRVSEDDKDVLLIEVADDEFVRRNYSPNFLTTYFAIRLLDDVLDVDDWGKRRTRECRTGNCYGGYTSKMYGAPGRGNTSFRGGGPGAGK</sequence>
<dbReference type="InterPro" id="IPR025341">
    <property type="entry name" value="DUF4247"/>
</dbReference>
<reference evidence="3" key="1">
    <citation type="journal article" date="2019" name="Int. J. Syst. Evol. Microbiol.">
        <title>The Global Catalogue of Microorganisms (GCM) 10K type strain sequencing project: providing services to taxonomists for standard genome sequencing and annotation.</title>
        <authorList>
            <consortium name="The Broad Institute Genomics Platform"/>
            <consortium name="The Broad Institute Genome Sequencing Center for Infectious Disease"/>
            <person name="Wu L."/>
            <person name="Ma J."/>
        </authorList>
    </citation>
    <scope>NUCLEOTIDE SEQUENCE [LARGE SCALE GENOMIC DNA]</scope>
    <source>
        <strain evidence="3">CGMCC 4.7426</strain>
    </source>
</reference>
<dbReference type="EMBL" id="JBHSFU010000001">
    <property type="protein sequence ID" value="MFC4556692.1"/>
    <property type="molecule type" value="Genomic_DNA"/>
</dbReference>
<organism evidence="2 3">
    <name type="scientific">Virgibacillus kekensis</name>
    <dbReference type="NCBI Taxonomy" id="202261"/>
    <lineage>
        <taxon>Bacteria</taxon>
        <taxon>Bacillati</taxon>
        <taxon>Bacillota</taxon>
        <taxon>Bacilli</taxon>
        <taxon>Bacillales</taxon>
        <taxon>Bacillaceae</taxon>
        <taxon>Virgibacillus</taxon>
    </lineage>
</organism>
<keyword evidence="3" id="KW-1185">Reference proteome</keyword>
<dbReference type="RefSeq" id="WP_390292619.1">
    <property type="nucleotide sequence ID" value="NZ_JBHSFU010000001.1"/>
</dbReference>
<evidence type="ECO:0000313" key="3">
    <source>
        <dbReference type="Proteomes" id="UP001595989"/>
    </source>
</evidence>
<keyword evidence="1" id="KW-0732">Signal</keyword>
<evidence type="ECO:0000313" key="2">
    <source>
        <dbReference type="EMBL" id="MFC4556692.1"/>
    </source>
</evidence>
<accession>A0ABV9DE65</accession>
<evidence type="ECO:0000256" key="1">
    <source>
        <dbReference type="SAM" id="SignalP"/>
    </source>
</evidence>
<gene>
    <name evidence="2" type="ORF">ACFO3D_00540</name>
</gene>
<feature type="signal peptide" evidence="1">
    <location>
        <begin position="1"/>
        <end position="20"/>
    </location>
</feature>